<name>A0A8J4ACB2_9ACTN</name>
<evidence type="ECO:0000313" key="2">
    <source>
        <dbReference type="Proteomes" id="UP000614996"/>
    </source>
</evidence>
<organism evidence="1 2">
    <name type="scientific">Actinocatenispora comari</name>
    <dbReference type="NCBI Taxonomy" id="2807577"/>
    <lineage>
        <taxon>Bacteria</taxon>
        <taxon>Bacillati</taxon>
        <taxon>Actinomycetota</taxon>
        <taxon>Actinomycetes</taxon>
        <taxon>Micromonosporales</taxon>
        <taxon>Micromonosporaceae</taxon>
        <taxon>Actinocatenispora</taxon>
    </lineage>
</organism>
<dbReference type="Proteomes" id="UP000614996">
    <property type="component" value="Unassembled WGS sequence"/>
</dbReference>
<keyword evidence="2" id="KW-1185">Reference proteome</keyword>
<evidence type="ECO:0000313" key="1">
    <source>
        <dbReference type="EMBL" id="GIL28378.1"/>
    </source>
</evidence>
<comment type="caution">
    <text evidence="1">The sequence shown here is derived from an EMBL/GenBank/DDBJ whole genome shotgun (WGS) entry which is preliminary data.</text>
</comment>
<gene>
    <name evidence="1" type="ORF">NUM_36320</name>
</gene>
<sequence>MGVLVPAPPGRGAGRAARLAAGPVAGFVIAVRSGLTGELVDGVLRATAPGGGRPSEGKKKARVLHAHRPRTVTGVTVR</sequence>
<dbReference type="EMBL" id="BOPO01000063">
    <property type="protein sequence ID" value="GIL28378.1"/>
    <property type="molecule type" value="Genomic_DNA"/>
</dbReference>
<reference evidence="2" key="1">
    <citation type="journal article" date="2021" name="Int. J. Syst. Evol. Microbiol.">
        <title>Actinocatenispora comari sp. nov., an endophytic actinomycete isolated from aerial parts of Comarum salesowianum.</title>
        <authorList>
            <person name="Oyunbileg N."/>
            <person name="Iizaka Y."/>
            <person name="Hamada M."/>
            <person name="Davaapurev B.O."/>
            <person name="Fukumoto A."/>
            <person name="Tsetseg B."/>
            <person name="Kato F."/>
            <person name="Tamura T."/>
            <person name="Batkhuu J."/>
            <person name="Anzai Y."/>
        </authorList>
    </citation>
    <scope>NUCLEOTIDE SEQUENCE [LARGE SCALE GENOMIC DNA]</scope>
    <source>
        <strain evidence="2">NUM-2625</strain>
    </source>
</reference>
<protein>
    <submittedName>
        <fullName evidence="1">Uncharacterized protein</fullName>
    </submittedName>
</protein>
<accession>A0A8J4ACB2</accession>
<proteinExistence type="predicted"/>
<dbReference type="AlphaFoldDB" id="A0A8J4ACB2"/>